<dbReference type="EMBL" id="JMCB01000003">
    <property type="protein sequence ID" value="KFE70646.1"/>
    <property type="molecule type" value="Genomic_DNA"/>
</dbReference>
<protein>
    <recommendedName>
        <fullName evidence="3">DUF5666 domain-containing protein</fullName>
    </recommendedName>
</protein>
<reference evidence="1 2" key="1">
    <citation type="submission" date="2014-04" db="EMBL/GenBank/DDBJ databases">
        <title>Genome assembly of Hyalangium minutum DSM 14724.</title>
        <authorList>
            <person name="Sharma G."/>
            <person name="Subramanian S."/>
        </authorList>
    </citation>
    <scope>NUCLEOTIDE SEQUENCE [LARGE SCALE GENOMIC DNA]</scope>
    <source>
        <strain evidence="1 2">DSM 14724</strain>
    </source>
</reference>
<dbReference type="AlphaFoldDB" id="A0A085WSI3"/>
<gene>
    <name evidence="1" type="ORF">DB31_5688</name>
</gene>
<sequence length="100" mass="10972">MGTLGLVSMPALAQEPPAEVRSLREVSGPITAVNLRGGTVTVELEQANERVELRVDGDTTIFLPGRTGHLADLKAGQRVRAAYEPRERIWVAQWIELLEP</sequence>
<comment type="caution">
    <text evidence="1">The sequence shown here is derived from an EMBL/GenBank/DDBJ whole genome shotgun (WGS) entry which is preliminary data.</text>
</comment>
<evidence type="ECO:0000313" key="2">
    <source>
        <dbReference type="Proteomes" id="UP000028725"/>
    </source>
</evidence>
<name>A0A085WSI3_9BACT</name>
<keyword evidence="2" id="KW-1185">Reference proteome</keyword>
<proteinExistence type="predicted"/>
<evidence type="ECO:0000313" key="1">
    <source>
        <dbReference type="EMBL" id="KFE70646.1"/>
    </source>
</evidence>
<dbReference type="STRING" id="394096.DB31_5688"/>
<accession>A0A085WSI3</accession>
<evidence type="ECO:0008006" key="3">
    <source>
        <dbReference type="Google" id="ProtNLM"/>
    </source>
</evidence>
<organism evidence="1 2">
    <name type="scientific">Hyalangium minutum</name>
    <dbReference type="NCBI Taxonomy" id="394096"/>
    <lineage>
        <taxon>Bacteria</taxon>
        <taxon>Pseudomonadati</taxon>
        <taxon>Myxococcota</taxon>
        <taxon>Myxococcia</taxon>
        <taxon>Myxococcales</taxon>
        <taxon>Cystobacterineae</taxon>
        <taxon>Archangiaceae</taxon>
        <taxon>Hyalangium</taxon>
    </lineage>
</organism>
<dbReference type="Proteomes" id="UP000028725">
    <property type="component" value="Unassembled WGS sequence"/>
</dbReference>